<dbReference type="InterPro" id="IPR025943">
    <property type="entry name" value="Sigma_54_int_dom_ATP-bd_2"/>
</dbReference>
<keyword evidence="6" id="KW-0804">Transcription</keyword>
<dbReference type="Pfam" id="PF00072">
    <property type="entry name" value="Response_reg"/>
    <property type="match status" value="1"/>
</dbReference>
<dbReference type="InterPro" id="IPR058031">
    <property type="entry name" value="AAA_lid_NorR"/>
</dbReference>
<feature type="modified residue" description="4-aspartylphosphate" evidence="7">
    <location>
        <position position="54"/>
    </location>
</feature>
<keyword evidence="3" id="KW-0067">ATP-binding</keyword>
<protein>
    <submittedName>
        <fullName evidence="10">Fis family transcriptional regulator</fullName>
    </submittedName>
</protein>
<keyword evidence="5" id="KW-0238">DNA-binding</keyword>
<dbReference type="GO" id="GO:0006355">
    <property type="term" value="P:regulation of DNA-templated transcription"/>
    <property type="evidence" value="ECO:0007669"/>
    <property type="project" value="InterPro"/>
</dbReference>
<dbReference type="InterPro" id="IPR001789">
    <property type="entry name" value="Sig_transdc_resp-reg_receiver"/>
</dbReference>
<dbReference type="InterPro" id="IPR003593">
    <property type="entry name" value="AAA+_ATPase"/>
</dbReference>
<accession>A0A2M7SDZ2</accession>
<dbReference type="Pfam" id="PF00158">
    <property type="entry name" value="Sigma54_activat"/>
    <property type="match status" value="1"/>
</dbReference>
<dbReference type="Pfam" id="PF25601">
    <property type="entry name" value="AAA_lid_14"/>
    <property type="match status" value="1"/>
</dbReference>
<evidence type="ECO:0000256" key="1">
    <source>
        <dbReference type="ARBA" id="ARBA00022553"/>
    </source>
</evidence>
<dbReference type="Gene3D" id="1.10.8.60">
    <property type="match status" value="1"/>
</dbReference>
<dbReference type="CDD" id="cd00009">
    <property type="entry name" value="AAA"/>
    <property type="match status" value="1"/>
</dbReference>
<dbReference type="EMBL" id="PFMR01000086">
    <property type="protein sequence ID" value="PIZ17757.1"/>
    <property type="molecule type" value="Genomic_DNA"/>
</dbReference>
<dbReference type="Gene3D" id="3.40.50.2300">
    <property type="match status" value="1"/>
</dbReference>
<reference evidence="11" key="1">
    <citation type="submission" date="2017-09" db="EMBL/GenBank/DDBJ databases">
        <title>Depth-based differentiation of microbial function through sediment-hosted aquifers and enrichment of novel symbionts in the deep terrestrial subsurface.</title>
        <authorList>
            <person name="Probst A.J."/>
            <person name="Ladd B."/>
            <person name="Jarett J.K."/>
            <person name="Geller-Mcgrath D.E."/>
            <person name="Sieber C.M.K."/>
            <person name="Emerson J.B."/>
            <person name="Anantharaman K."/>
            <person name="Thomas B.C."/>
            <person name="Malmstrom R."/>
            <person name="Stieglmeier M."/>
            <person name="Klingl A."/>
            <person name="Woyke T."/>
            <person name="Ryan C.M."/>
            <person name="Banfield J.F."/>
        </authorList>
    </citation>
    <scope>NUCLEOTIDE SEQUENCE [LARGE SCALE GENOMIC DNA]</scope>
</reference>
<evidence type="ECO:0000313" key="11">
    <source>
        <dbReference type="Proteomes" id="UP000229307"/>
    </source>
</evidence>
<feature type="domain" description="Sigma-54 factor interaction" evidence="8">
    <location>
        <begin position="144"/>
        <end position="371"/>
    </location>
</feature>
<dbReference type="InterPro" id="IPR025662">
    <property type="entry name" value="Sigma_54_int_dom_ATP-bd_1"/>
</dbReference>
<dbReference type="SUPFAM" id="SSF52540">
    <property type="entry name" value="P-loop containing nucleoside triphosphate hydrolases"/>
    <property type="match status" value="1"/>
</dbReference>
<feature type="domain" description="Response regulatory" evidence="9">
    <location>
        <begin position="5"/>
        <end position="119"/>
    </location>
</feature>
<dbReference type="InterPro" id="IPR027417">
    <property type="entry name" value="P-loop_NTPase"/>
</dbReference>
<gene>
    <name evidence="10" type="ORF">COY52_02835</name>
</gene>
<dbReference type="SMART" id="SM00382">
    <property type="entry name" value="AAA"/>
    <property type="match status" value="1"/>
</dbReference>
<evidence type="ECO:0000313" key="10">
    <source>
        <dbReference type="EMBL" id="PIZ17757.1"/>
    </source>
</evidence>
<dbReference type="Gene3D" id="3.40.50.300">
    <property type="entry name" value="P-loop containing nucleotide triphosphate hydrolases"/>
    <property type="match status" value="1"/>
</dbReference>
<dbReference type="SMART" id="SM00448">
    <property type="entry name" value="REC"/>
    <property type="match status" value="1"/>
</dbReference>
<dbReference type="Gene3D" id="1.10.10.60">
    <property type="entry name" value="Homeodomain-like"/>
    <property type="match status" value="1"/>
</dbReference>
<evidence type="ECO:0000256" key="7">
    <source>
        <dbReference type="PROSITE-ProRule" id="PRU00169"/>
    </source>
</evidence>
<dbReference type="PANTHER" id="PTHR32071:SF113">
    <property type="entry name" value="ALGINATE BIOSYNTHESIS TRANSCRIPTIONAL REGULATORY PROTEIN ALGB"/>
    <property type="match status" value="1"/>
</dbReference>
<keyword evidence="1 7" id="KW-0597">Phosphoprotein</keyword>
<keyword evidence="4" id="KW-0805">Transcription regulation</keyword>
<proteinExistence type="predicted"/>
<comment type="caution">
    <text evidence="10">The sequence shown here is derived from an EMBL/GenBank/DDBJ whole genome shotgun (WGS) entry which is preliminary data.</text>
</comment>
<dbReference type="PROSITE" id="PS00688">
    <property type="entry name" value="SIGMA54_INTERACT_3"/>
    <property type="match status" value="1"/>
</dbReference>
<evidence type="ECO:0000256" key="3">
    <source>
        <dbReference type="ARBA" id="ARBA00022840"/>
    </source>
</evidence>
<evidence type="ECO:0000256" key="5">
    <source>
        <dbReference type="ARBA" id="ARBA00023125"/>
    </source>
</evidence>
<dbReference type="InterPro" id="IPR025944">
    <property type="entry name" value="Sigma_54_int_dom_CS"/>
</dbReference>
<dbReference type="FunFam" id="3.40.50.2300:FF:000018">
    <property type="entry name" value="DNA-binding transcriptional regulator NtrC"/>
    <property type="match status" value="1"/>
</dbReference>
<sequence length="466" mass="52575">MEKYRILIVDDEKEICDACASILKSCDYIIETALNGAEAFRKIGEKVPDIVIADVNMPGMNGMELLRRTKKAYPEISILLITGYSTVGDAVEAMKLGASDYIPKPFMPEELRVKVSKMLESKGMIKENKRLKKELGDRYAFGKAMGKCQAMQKIYDLLEKVSCTDSTILITGESGTGKELVAHAIHHNSPRKGRPFVSVDCSSLSENLMESELFGHMKGSFTGAAADKPGLFETAEGGTLFMDEIGNITLGVQAKLLRVLQEKEFKRVGDVVNKKADVRIIAATNKNLKKMVKDSSFREDLFYRLNVVPVHIPPLRERKEDIPLFIENFLSIRGKGSKVRSFSPEAMNLMMEYNWPGNVRELENLVERLAVTVADESVLPNHLPNEFRKDEVRLSAEVPRSSDKLKEAKRDLRAKAVEELEKLFVSSALERNNGNVSRTALEVKMKRQNFHSLMRKHGIRRREEYN</sequence>
<evidence type="ECO:0000256" key="2">
    <source>
        <dbReference type="ARBA" id="ARBA00022741"/>
    </source>
</evidence>
<evidence type="ECO:0000259" key="8">
    <source>
        <dbReference type="PROSITE" id="PS50045"/>
    </source>
</evidence>
<dbReference type="GO" id="GO:0003677">
    <property type="term" value="F:DNA binding"/>
    <property type="evidence" value="ECO:0007669"/>
    <property type="project" value="UniProtKB-KW"/>
</dbReference>
<keyword evidence="2" id="KW-0547">Nucleotide-binding</keyword>
<organism evidence="10 11">
    <name type="scientific">Candidatus Desantisbacteria bacterium CG_4_10_14_0_8_um_filter_48_22</name>
    <dbReference type="NCBI Taxonomy" id="1974543"/>
    <lineage>
        <taxon>Bacteria</taxon>
        <taxon>Candidatus Desantisiibacteriota</taxon>
    </lineage>
</organism>
<dbReference type="GO" id="GO:0000160">
    <property type="term" value="P:phosphorelay signal transduction system"/>
    <property type="evidence" value="ECO:0007669"/>
    <property type="project" value="InterPro"/>
</dbReference>
<dbReference type="PANTHER" id="PTHR32071">
    <property type="entry name" value="TRANSCRIPTIONAL REGULATORY PROTEIN"/>
    <property type="match status" value="1"/>
</dbReference>
<dbReference type="Proteomes" id="UP000229307">
    <property type="component" value="Unassembled WGS sequence"/>
</dbReference>
<dbReference type="InterPro" id="IPR009057">
    <property type="entry name" value="Homeodomain-like_sf"/>
</dbReference>
<dbReference type="InterPro" id="IPR011006">
    <property type="entry name" value="CheY-like_superfamily"/>
</dbReference>
<evidence type="ECO:0000259" key="9">
    <source>
        <dbReference type="PROSITE" id="PS50110"/>
    </source>
</evidence>
<dbReference type="PROSITE" id="PS50110">
    <property type="entry name" value="RESPONSE_REGULATORY"/>
    <property type="match status" value="1"/>
</dbReference>
<dbReference type="GO" id="GO:0005524">
    <property type="term" value="F:ATP binding"/>
    <property type="evidence" value="ECO:0007669"/>
    <property type="project" value="UniProtKB-KW"/>
</dbReference>
<dbReference type="SUPFAM" id="SSF46689">
    <property type="entry name" value="Homeodomain-like"/>
    <property type="match status" value="1"/>
</dbReference>
<evidence type="ECO:0000256" key="6">
    <source>
        <dbReference type="ARBA" id="ARBA00023163"/>
    </source>
</evidence>
<name>A0A2M7SDZ2_9BACT</name>
<dbReference type="PROSITE" id="PS00676">
    <property type="entry name" value="SIGMA54_INTERACT_2"/>
    <property type="match status" value="1"/>
</dbReference>
<dbReference type="PROSITE" id="PS50045">
    <property type="entry name" value="SIGMA54_INTERACT_4"/>
    <property type="match status" value="1"/>
</dbReference>
<dbReference type="PROSITE" id="PS00675">
    <property type="entry name" value="SIGMA54_INTERACT_1"/>
    <property type="match status" value="1"/>
</dbReference>
<evidence type="ECO:0000256" key="4">
    <source>
        <dbReference type="ARBA" id="ARBA00023015"/>
    </source>
</evidence>
<dbReference type="InterPro" id="IPR002078">
    <property type="entry name" value="Sigma_54_int"/>
</dbReference>
<dbReference type="SUPFAM" id="SSF52172">
    <property type="entry name" value="CheY-like"/>
    <property type="match status" value="1"/>
</dbReference>
<dbReference type="FunFam" id="3.40.50.300:FF:000006">
    <property type="entry name" value="DNA-binding transcriptional regulator NtrC"/>
    <property type="match status" value="1"/>
</dbReference>
<dbReference type="AlphaFoldDB" id="A0A2M7SDZ2"/>